<dbReference type="Pfam" id="PF11607">
    <property type="entry name" value="DUF3247"/>
    <property type="match status" value="1"/>
</dbReference>
<dbReference type="Gene3D" id="2.30.30.720">
    <property type="entry name" value="Protein of unknown function (DUF3247)"/>
    <property type="match status" value="1"/>
</dbReference>
<sequence>MSRTAKTVCTHPREIRRITRLITELPSGGRVRIVERNGQVLTGTVVERPAMQVFEDGDGREGLNAVVRIDDPAAPPWDADLWLTDIRRVESLDEPGG</sequence>
<evidence type="ECO:0000313" key="1">
    <source>
        <dbReference type="EMBL" id="MFC4821263.1"/>
    </source>
</evidence>
<proteinExistence type="predicted"/>
<keyword evidence="2" id="KW-1185">Reference proteome</keyword>
<organism evidence="1 2">
    <name type="scientific">Dokdonella ginsengisoli</name>
    <dbReference type="NCBI Taxonomy" id="363846"/>
    <lineage>
        <taxon>Bacteria</taxon>
        <taxon>Pseudomonadati</taxon>
        <taxon>Pseudomonadota</taxon>
        <taxon>Gammaproteobacteria</taxon>
        <taxon>Lysobacterales</taxon>
        <taxon>Rhodanobacteraceae</taxon>
        <taxon>Dokdonella</taxon>
    </lineage>
</organism>
<name>A0ABV9QWY1_9GAMM</name>
<gene>
    <name evidence="1" type="ORF">ACFO6Q_13075</name>
</gene>
<dbReference type="RefSeq" id="WP_380021548.1">
    <property type="nucleotide sequence ID" value="NZ_JBHSHD010000010.1"/>
</dbReference>
<dbReference type="Proteomes" id="UP001595886">
    <property type="component" value="Unassembled WGS sequence"/>
</dbReference>
<accession>A0ABV9QWY1</accession>
<reference evidence="2" key="1">
    <citation type="journal article" date="2019" name="Int. J. Syst. Evol. Microbiol.">
        <title>The Global Catalogue of Microorganisms (GCM) 10K type strain sequencing project: providing services to taxonomists for standard genome sequencing and annotation.</title>
        <authorList>
            <consortium name="The Broad Institute Genomics Platform"/>
            <consortium name="The Broad Institute Genome Sequencing Center for Infectious Disease"/>
            <person name="Wu L."/>
            <person name="Ma J."/>
        </authorList>
    </citation>
    <scope>NUCLEOTIDE SEQUENCE [LARGE SCALE GENOMIC DNA]</scope>
    <source>
        <strain evidence="2">CCUG 30340</strain>
    </source>
</reference>
<dbReference type="InterPro" id="IPR021649">
    <property type="entry name" value="DUF3247"/>
</dbReference>
<comment type="caution">
    <text evidence="1">The sequence shown here is derived from an EMBL/GenBank/DDBJ whole genome shotgun (WGS) entry which is preliminary data.</text>
</comment>
<dbReference type="EMBL" id="JBHSHD010000010">
    <property type="protein sequence ID" value="MFC4821263.1"/>
    <property type="molecule type" value="Genomic_DNA"/>
</dbReference>
<protein>
    <submittedName>
        <fullName evidence="1">DUF3247 family protein</fullName>
    </submittedName>
</protein>
<evidence type="ECO:0000313" key="2">
    <source>
        <dbReference type="Proteomes" id="UP001595886"/>
    </source>
</evidence>